<proteinExistence type="predicted"/>
<keyword evidence="2" id="KW-1185">Reference proteome</keyword>
<evidence type="ECO:0000313" key="2">
    <source>
        <dbReference type="Proteomes" id="UP000008090"/>
    </source>
</evidence>
<dbReference type="GeneID" id="5076256"/>
<name>A2I300_9CAUD</name>
<protein>
    <submittedName>
        <fullName evidence="1">Uncharacterized protein</fullName>
    </submittedName>
</protein>
<organism evidence="1 2">
    <name type="scientific">Vibrio phage VP882</name>
    <dbReference type="NCBI Taxonomy" id="2913982"/>
    <lineage>
        <taxon>Viruses</taxon>
        <taxon>Duplodnaviria</taxon>
        <taxon>Heunggongvirae</taxon>
        <taxon>Uroviricota</taxon>
        <taxon>Caudoviricetes</taxon>
        <taxon>Hapunavirus</taxon>
        <taxon>Hapunavirus VP882</taxon>
    </lineage>
</organism>
<reference evidence="1 2" key="1">
    <citation type="journal article" date="2009" name="Appl. Environ. Microbiol.">
        <title>Characterization of a new plasmid-like prophage in a pandemic Vibrio parahaemolyticus O3:K6 strain.</title>
        <authorList>
            <person name="Lan S.F."/>
            <person name="Huang C.H."/>
            <person name="Chang C.H."/>
            <person name="Liao W.C."/>
            <person name="Lin I.H."/>
            <person name="Jian W.N."/>
            <person name="Wu Y.G."/>
            <person name="Chen S.Y."/>
            <person name="Wong H.C."/>
        </authorList>
    </citation>
    <scope>NUCLEOTIDE SEQUENCE [LARGE SCALE GENOMIC DNA]</scope>
</reference>
<dbReference type="Proteomes" id="UP000008090">
    <property type="component" value="Segment"/>
</dbReference>
<sequence length="63" mass="6677">MGMVMTVLPTSCLPNSAIICFAICMCASLRCQFQQGVTHEAVAVDLSVLAHQALVVLVGWNLA</sequence>
<evidence type="ECO:0000313" key="1">
    <source>
        <dbReference type="EMBL" id="ABM73414.1"/>
    </source>
</evidence>
<dbReference type="KEGG" id="vg:5076256"/>
<dbReference type="RefSeq" id="YP_001039861.1">
    <property type="nucleotide sequence ID" value="NC_009016.1"/>
</dbReference>
<accession>A2I300</accession>
<dbReference type="EMBL" id="EF057797">
    <property type="protein sequence ID" value="ABM73414.1"/>
    <property type="molecule type" value="Genomic_DNA"/>
</dbReference>